<dbReference type="InterPro" id="IPR006311">
    <property type="entry name" value="TAT_signal"/>
</dbReference>
<reference evidence="1" key="1">
    <citation type="submission" date="2020-05" db="EMBL/GenBank/DDBJ databases">
        <authorList>
            <person name="Chiriac C."/>
            <person name="Salcher M."/>
            <person name="Ghai R."/>
            <person name="Kavagutti S V."/>
        </authorList>
    </citation>
    <scope>NUCLEOTIDE SEQUENCE</scope>
</reference>
<dbReference type="PROSITE" id="PS51318">
    <property type="entry name" value="TAT"/>
    <property type="match status" value="1"/>
</dbReference>
<dbReference type="EMBL" id="CAFBQC010000063">
    <property type="protein sequence ID" value="CAB5043454.1"/>
    <property type="molecule type" value="Genomic_DNA"/>
</dbReference>
<organism evidence="1">
    <name type="scientific">freshwater metagenome</name>
    <dbReference type="NCBI Taxonomy" id="449393"/>
    <lineage>
        <taxon>unclassified sequences</taxon>
        <taxon>metagenomes</taxon>
        <taxon>ecological metagenomes</taxon>
    </lineage>
</organism>
<evidence type="ECO:0000313" key="1">
    <source>
        <dbReference type="EMBL" id="CAB4781758.1"/>
    </source>
</evidence>
<dbReference type="AlphaFoldDB" id="A0A6J6WFT3"/>
<accession>A0A6J6WFT3</accession>
<evidence type="ECO:0000313" key="4">
    <source>
        <dbReference type="EMBL" id="CAB5075772.1"/>
    </source>
</evidence>
<evidence type="ECO:0000313" key="3">
    <source>
        <dbReference type="EMBL" id="CAB5043454.1"/>
    </source>
</evidence>
<dbReference type="EMBL" id="CAFARE010000004">
    <property type="protein sequence ID" value="CAB4838145.1"/>
    <property type="molecule type" value="Genomic_DNA"/>
</dbReference>
<dbReference type="InterPro" id="IPR008930">
    <property type="entry name" value="Terpenoid_cyclase/PrenylTrfase"/>
</dbReference>
<gene>
    <name evidence="1" type="ORF">UFOPK2942_00799</name>
    <name evidence="2" type="ORF">UFOPK3232_00267</name>
    <name evidence="3" type="ORF">UFOPK4242_01077</name>
    <name evidence="4" type="ORF">UFOPK4382_00887</name>
</gene>
<evidence type="ECO:0000313" key="2">
    <source>
        <dbReference type="EMBL" id="CAB4838145.1"/>
    </source>
</evidence>
<dbReference type="SUPFAM" id="SSF48239">
    <property type="entry name" value="Terpenoid cyclases/Protein prenyltransferases"/>
    <property type="match status" value="1"/>
</dbReference>
<sequence>MKSISRRNLIIGAVALAPAAWLAKHFGTGGASSVASATSAKIDGMPINQISGILIDWKARAASTYKLLFDFKAKGQHLPVIWVDTERRNYNFDMFALPAYLGDYRQNPAHMGSHESLSGVGAVLGASLAGIDMANYEGRDFVVECLGYHQQNRVAKILFNQTADSGSESSFWYMIYPNIAFYAINGMYPKQSMFNQVSREIADELLQMLDHLKTIEGEFTFEFSGYNFLNKEGVYGSHTEPDASAGVAWILYIAYSRFGDQKYFDGAKRCLDYLEKRTVDENPFYEILLAYGVIIAARMNKVEGTKYDVAKLFSWIFDDFSDARAGWGIISDLWGLTEVHGLQGSVSDSGGYAFTFNSFNAIAALAPLPIYSPEYTHLIGKWLYNATLSARLFYPDQVPAENQSQPELMNTYGGALAYEGIRKEWAFTIPFATADSRRNTWAETDLGVYGSSLVGVLAGLIHHVEDSGVIVFEISKTDFFALQPNPVYLAYNPNKTSVTYAGVELSSGDSVLS</sequence>
<dbReference type="EMBL" id="CAFBRA010000055">
    <property type="protein sequence ID" value="CAB5075772.1"/>
    <property type="molecule type" value="Genomic_DNA"/>
</dbReference>
<proteinExistence type="predicted"/>
<protein>
    <submittedName>
        <fullName evidence="1">Unannotated protein</fullName>
    </submittedName>
</protein>
<name>A0A6J6WFT3_9ZZZZ</name>
<dbReference type="EMBL" id="CAFAAA010000023">
    <property type="protein sequence ID" value="CAB4781758.1"/>
    <property type="molecule type" value="Genomic_DNA"/>
</dbReference>